<reference evidence="3" key="1">
    <citation type="submission" date="2016-10" db="EMBL/GenBank/DDBJ databases">
        <authorList>
            <person name="Varghese N."/>
            <person name="Submissions S."/>
        </authorList>
    </citation>
    <scope>NUCLEOTIDE SEQUENCE [LARGE SCALE GENOMIC DNA]</scope>
    <source>
        <strain evidence="3">DSM 10014</strain>
    </source>
</reference>
<protein>
    <recommendedName>
        <fullName evidence="4">Transferrin-binding protein B C-lobe/N-lobe beta barrel domain-containing protein</fullName>
    </recommendedName>
</protein>
<name>A0A1H3BQZ2_9RHOB</name>
<organism evidence="2 3">
    <name type="scientific">Sulfitobacter pontiacus</name>
    <dbReference type="NCBI Taxonomy" id="60137"/>
    <lineage>
        <taxon>Bacteria</taxon>
        <taxon>Pseudomonadati</taxon>
        <taxon>Pseudomonadota</taxon>
        <taxon>Alphaproteobacteria</taxon>
        <taxon>Rhodobacterales</taxon>
        <taxon>Roseobacteraceae</taxon>
        <taxon>Sulfitobacter</taxon>
    </lineage>
</organism>
<dbReference type="Proteomes" id="UP000183076">
    <property type="component" value="Unassembled WGS sequence"/>
</dbReference>
<feature type="chain" id="PRO_5010336307" description="Transferrin-binding protein B C-lobe/N-lobe beta barrel domain-containing protein" evidence="1">
    <location>
        <begin position="22"/>
        <end position="234"/>
    </location>
</feature>
<dbReference type="RefSeq" id="WP_074637039.1">
    <property type="nucleotide sequence ID" value="NZ_CP160850.1"/>
</dbReference>
<accession>A0A1H3BQZ2</accession>
<feature type="signal peptide" evidence="1">
    <location>
        <begin position="1"/>
        <end position="21"/>
    </location>
</feature>
<evidence type="ECO:0008006" key="4">
    <source>
        <dbReference type="Google" id="ProtNLM"/>
    </source>
</evidence>
<dbReference type="PROSITE" id="PS51257">
    <property type="entry name" value="PROKAR_LIPOPROTEIN"/>
    <property type="match status" value="1"/>
</dbReference>
<proteinExistence type="predicted"/>
<evidence type="ECO:0000256" key="1">
    <source>
        <dbReference type="SAM" id="SignalP"/>
    </source>
</evidence>
<dbReference type="AlphaFoldDB" id="A0A1H3BQZ2"/>
<sequence>MKHARLSIVIASLGVATVLSGCNGSSSAGGLAGGGAGGGQDFETAFNAVSQKAPTSDMPTSLKASYEGQMKVGVNSGSAQIFGTDIDANSAEIIGDLAVDVDWTDGQTTNPFTGTASNIVATEAGTSNSVKLDGTLTVDQGLPASLSRTTIPAQVVAGVNIPEQNTGAMLFHMSGRLSSGENEGDATLQFGGNFMGPGAESMLGPVSGGINDVNNPSPQIFDAGVGGTFYANKK</sequence>
<keyword evidence="1" id="KW-0732">Signal</keyword>
<dbReference type="GeneID" id="94022389"/>
<dbReference type="STRING" id="60137.SAMN04488041_10747"/>
<evidence type="ECO:0000313" key="3">
    <source>
        <dbReference type="Proteomes" id="UP000183076"/>
    </source>
</evidence>
<dbReference type="EMBL" id="FNNB01000007">
    <property type="protein sequence ID" value="SDX44353.1"/>
    <property type="molecule type" value="Genomic_DNA"/>
</dbReference>
<evidence type="ECO:0000313" key="2">
    <source>
        <dbReference type="EMBL" id="SDX44353.1"/>
    </source>
</evidence>
<gene>
    <name evidence="2" type="ORF">SAMN04488041_10747</name>
</gene>